<dbReference type="AlphaFoldDB" id="A0A401YG51"/>
<dbReference type="InterPro" id="IPR036271">
    <property type="entry name" value="Tet_transcr_reg_TetR-rel_C_sf"/>
</dbReference>
<dbReference type="Pfam" id="PF00440">
    <property type="entry name" value="TetR_N"/>
    <property type="match status" value="1"/>
</dbReference>
<dbReference type="GO" id="GO:0000976">
    <property type="term" value="F:transcription cis-regulatory region binding"/>
    <property type="evidence" value="ECO:0007669"/>
    <property type="project" value="TreeGrafter"/>
</dbReference>
<dbReference type="SUPFAM" id="SSF46689">
    <property type="entry name" value="Homeodomain-like"/>
    <property type="match status" value="1"/>
</dbReference>
<dbReference type="PANTHER" id="PTHR30055:SF237">
    <property type="entry name" value="TRANSCRIPTIONAL REPRESSOR MCE3R"/>
    <property type="match status" value="1"/>
</dbReference>
<dbReference type="RefSeq" id="WP_126635854.1">
    <property type="nucleotide sequence ID" value="NZ_BIFH01000014.1"/>
</dbReference>
<gene>
    <name evidence="4" type="ORF">EHYA_01227</name>
</gene>
<dbReference type="PROSITE" id="PS50977">
    <property type="entry name" value="HTH_TETR_2"/>
    <property type="match status" value="1"/>
</dbReference>
<accession>A0A401YG51</accession>
<organism evidence="4 5">
    <name type="scientific">Embleya hyalina</name>
    <dbReference type="NCBI Taxonomy" id="516124"/>
    <lineage>
        <taxon>Bacteria</taxon>
        <taxon>Bacillati</taxon>
        <taxon>Actinomycetota</taxon>
        <taxon>Actinomycetes</taxon>
        <taxon>Kitasatosporales</taxon>
        <taxon>Streptomycetaceae</taxon>
        <taxon>Embleya</taxon>
    </lineage>
</organism>
<sequence>MAEPLAADLRADGHTDWRGYRPLLLPPILAASLAAFDEHGYHGTTVRDIARRVGVTVPALYYHYRNKQALLVELLIGSMNAALGRCRAALEEAEEAPAARFAALVECIVLYMANRAPLAFLDTEMRSLEPANRARYVAMRDELESLMHAAVRDGVALGEFTTPYPIDAGRAVITCCQAVADWYRPTGPLTPQQIADRYVQISLSTVGYTGKPGPATSGPGESSPAGV</sequence>
<dbReference type="Gene3D" id="1.10.357.10">
    <property type="entry name" value="Tetracycline Repressor, domain 2"/>
    <property type="match status" value="1"/>
</dbReference>
<dbReference type="Pfam" id="PF17932">
    <property type="entry name" value="TetR_C_24"/>
    <property type="match status" value="1"/>
</dbReference>
<dbReference type="PRINTS" id="PR00455">
    <property type="entry name" value="HTHTETR"/>
</dbReference>
<dbReference type="OrthoDB" id="3190535at2"/>
<protein>
    <submittedName>
        <fullName evidence="4">TetR family transcriptional regulator</fullName>
    </submittedName>
</protein>
<keyword evidence="1 2" id="KW-0238">DNA-binding</keyword>
<feature type="domain" description="HTH tetR-type" evidence="3">
    <location>
        <begin position="22"/>
        <end position="82"/>
    </location>
</feature>
<dbReference type="InterPro" id="IPR001647">
    <property type="entry name" value="HTH_TetR"/>
</dbReference>
<dbReference type="SUPFAM" id="SSF48498">
    <property type="entry name" value="Tetracyclin repressor-like, C-terminal domain"/>
    <property type="match status" value="1"/>
</dbReference>
<dbReference type="GO" id="GO:0003700">
    <property type="term" value="F:DNA-binding transcription factor activity"/>
    <property type="evidence" value="ECO:0007669"/>
    <property type="project" value="TreeGrafter"/>
</dbReference>
<evidence type="ECO:0000256" key="1">
    <source>
        <dbReference type="ARBA" id="ARBA00023125"/>
    </source>
</evidence>
<keyword evidence="5" id="KW-1185">Reference proteome</keyword>
<dbReference type="InterPro" id="IPR050109">
    <property type="entry name" value="HTH-type_TetR-like_transc_reg"/>
</dbReference>
<feature type="DNA-binding region" description="H-T-H motif" evidence="2">
    <location>
        <begin position="45"/>
        <end position="64"/>
    </location>
</feature>
<evidence type="ECO:0000313" key="5">
    <source>
        <dbReference type="Proteomes" id="UP000286931"/>
    </source>
</evidence>
<proteinExistence type="predicted"/>
<dbReference type="Proteomes" id="UP000286931">
    <property type="component" value="Unassembled WGS sequence"/>
</dbReference>
<dbReference type="EMBL" id="BIFH01000014">
    <property type="protein sequence ID" value="GCD93582.1"/>
    <property type="molecule type" value="Genomic_DNA"/>
</dbReference>
<name>A0A401YG51_9ACTN</name>
<evidence type="ECO:0000259" key="3">
    <source>
        <dbReference type="PROSITE" id="PS50977"/>
    </source>
</evidence>
<dbReference type="InterPro" id="IPR041490">
    <property type="entry name" value="KstR2_TetR_C"/>
</dbReference>
<evidence type="ECO:0000256" key="2">
    <source>
        <dbReference type="PROSITE-ProRule" id="PRU00335"/>
    </source>
</evidence>
<dbReference type="PANTHER" id="PTHR30055">
    <property type="entry name" value="HTH-TYPE TRANSCRIPTIONAL REGULATOR RUTR"/>
    <property type="match status" value="1"/>
</dbReference>
<reference evidence="4 5" key="1">
    <citation type="submission" date="2018-12" db="EMBL/GenBank/DDBJ databases">
        <title>Draft genome sequence of Embleya hyalina NBRC 13850T.</title>
        <authorList>
            <person name="Komaki H."/>
            <person name="Hosoyama A."/>
            <person name="Kimura A."/>
            <person name="Ichikawa N."/>
            <person name="Tamura T."/>
        </authorList>
    </citation>
    <scope>NUCLEOTIDE SEQUENCE [LARGE SCALE GENOMIC DNA]</scope>
    <source>
        <strain evidence="4 5">NBRC 13850</strain>
    </source>
</reference>
<evidence type="ECO:0000313" key="4">
    <source>
        <dbReference type="EMBL" id="GCD93582.1"/>
    </source>
</evidence>
<dbReference type="InterPro" id="IPR009057">
    <property type="entry name" value="Homeodomain-like_sf"/>
</dbReference>
<comment type="caution">
    <text evidence="4">The sequence shown here is derived from an EMBL/GenBank/DDBJ whole genome shotgun (WGS) entry which is preliminary data.</text>
</comment>